<dbReference type="GO" id="GO:0006265">
    <property type="term" value="P:DNA topological change"/>
    <property type="evidence" value="ECO:0007669"/>
    <property type="project" value="InterPro"/>
</dbReference>
<dbReference type="GO" id="GO:0003677">
    <property type="term" value="F:DNA binding"/>
    <property type="evidence" value="ECO:0007669"/>
    <property type="project" value="InterPro"/>
</dbReference>
<dbReference type="Gene3D" id="1.10.10.41">
    <property type="entry name" value="Yeast DNA topoisomerase - domain 1"/>
    <property type="match status" value="1"/>
</dbReference>
<sequence>MQSKTLDKKGTNSKTSSYRAGEKRPRNEEINDSEDQKPLLLRLQSKALNGSAKKGTNCKTSDPRVGERRPHGDTNPAESSPIKKAKLLGTSVKVKQEDDGDRKPTAQAIMKSPSFSKLLKTPPGSHKWTTLEHNGVVFPPPYKPHGIKMLYEGRPVDLTPEQEEVATMFAVMKDRLRPENPIHRKLHARLATDTRKRSLH</sequence>
<dbReference type="AlphaFoldDB" id="A0A8J5ESK8"/>
<feature type="compositionally biased region" description="Basic and acidic residues" evidence="1">
    <location>
        <begin position="94"/>
        <end position="104"/>
    </location>
</feature>
<evidence type="ECO:0000256" key="1">
    <source>
        <dbReference type="SAM" id="MobiDB-lite"/>
    </source>
</evidence>
<evidence type="ECO:0000313" key="3">
    <source>
        <dbReference type="EMBL" id="KAG6468524.1"/>
    </source>
</evidence>
<organism evidence="3 4">
    <name type="scientific">Zingiber officinale</name>
    <name type="common">Ginger</name>
    <name type="synonym">Amomum zingiber</name>
    <dbReference type="NCBI Taxonomy" id="94328"/>
    <lineage>
        <taxon>Eukaryota</taxon>
        <taxon>Viridiplantae</taxon>
        <taxon>Streptophyta</taxon>
        <taxon>Embryophyta</taxon>
        <taxon>Tracheophyta</taxon>
        <taxon>Spermatophyta</taxon>
        <taxon>Magnoliopsida</taxon>
        <taxon>Liliopsida</taxon>
        <taxon>Zingiberales</taxon>
        <taxon>Zingiberaceae</taxon>
        <taxon>Zingiber</taxon>
    </lineage>
</organism>
<reference evidence="3 4" key="1">
    <citation type="submission" date="2020-08" db="EMBL/GenBank/DDBJ databases">
        <title>Plant Genome Project.</title>
        <authorList>
            <person name="Zhang R.-G."/>
        </authorList>
    </citation>
    <scope>NUCLEOTIDE SEQUENCE [LARGE SCALE GENOMIC DNA]</scope>
    <source>
        <tissue evidence="3">Rhizome</tissue>
    </source>
</reference>
<dbReference type="GO" id="GO:0005730">
    <property type="term" value="C:nucleolus"/>
    <property type="evidence" value="ECO:0007669"/>
    <property type="project" value="TreeGrafter"/>
</dbReference>
<dbReference type="InterPro" id="IPR051062">
    <property type="entry name" value="Topoisomerase_IB"/>
</dbReference>
<dbReference type="SUPFAM" id="SSF56741">
    <property type="entry name" value="Eukaryotic DNA topoisomerase I, N-terminal DNA-binding fragment"/>
    <property type="match status" value="1"/>
</dbReference>
<feature type="region of interest" description="Disordered" evidence="1">
    <location>
        <begin position="1"/>
        <end position="112"/>
    </location>
</feature>
<evidence type="ECO:0000259" key="2">
    <source>
        <dbReference type="Pfam" id="PF02919"/>
    </source>
</evidence>
<dbReference type="GO" id="GO:0007059">
    <property type="term" value="P:chromosome segregation"/>
    <property type="evidence" value="ECO:0007669"/>
    <property type="project" value="TreeGrafter"/>
</dbReference>
<gene>
    <name evidence="3" type="ORF">ZIOFF_073212</name>
</gene>
<dbReference type="Pfam" id="PF02919">
    <property type="entry name" value="Topoisom_I_N"/>
    <property type="match status" value="1"/>
</dbReference>
<accession>A0A8J5ESK8</accession>
<dbReference type="InterPro" id="IPR013034">
    <property type="entry name" value="DNA_topo_DNA_db_N_dom1"/>
</dbReference>
<dbReference type="GO" id="GO:0005694">
    <property type="term" value="C:chromosome"/>
    <property type="evidence" value="ECO:0007669"/>
    <property type="project" value="InterPro"/>
</dbReference>
<dbReference type="InterPro" id="IPR036202">
    <property type="entry name" value="TopoI_DNA-bd_euk_N_sf"/>
</dbReference>
<feature type="compositionally biased region" description="Basic and acidic residues" evidence="1">
    <location>
        <begin position="1"/>
        <end position="10"/>
    </location>
</feature>
<dbReference type="InterPro" id="IPR008336">
    <property type="entry name" value="TopoI_DNA-bd_euk"/>
</dbReference>
<comment type="caution">
    <text evidence="3">The sequence shown here is derived from an EMBL/GenBank/DDBJ whole genome shotgun (WGS) entry which is preliminary data.</text>
</comment>
<evidence type="ECO:0000313" key="4">
    <source>
        <dbReference type="Proteomes" id="UP000734854"/>
    </source>
</evidence>
<feature type="compositionally biased region" description="Basic and acidic residues" evidence="1">
    <location>
        <begin position="61"/>
        <end position="72"/>
    </location>
</feature>
<dbReference type="EMBL" id="JACMSC010000022">
    <property type="protein sequence ID" value="KAG6468524.1"/>
    <property type="molecule type" value="Genomic_DNA"/>
</dbReference>
<feature type="compositionally biased region" description="Basic and acidic residues" evidence="1">
    <location>
        <begin position="20"/>
        <end position="37"/>
    </location>
</feature>
<keyword evidence="4" id="KW-1185">Reference proteome</keyword>
<proteinExistence type="predicted"/>
<dbReference type="PANTHER" id="PTHR10290:SF23">
    <property type="entry name" value="DNA TOPOISOMERASE 1 BETA"/>
    <property type="match status" value="1"/>
</dbReference>
<name>A0A8J5ESK8_ZINOF</name>
<dbReference type="Proteomes" id="UP000734854">
    <property type="component" value="Unassembled WGS sequence"/>
</dbReference>
<feature type="domain" description="DNA topoisomerase I DNA binding eukaryotic-type" evidence="2">
    <location>
        <begin position="127"/>
        <end position="185"/>
    </location>
</feature>
<dbReference type="PANTHER" id="PTHR10290">
    <property type="entry name" value="DNA TOPOISOMERASE I"/>
    <property type="match status" value="1"/>
</dbReference>
<dbReference type="GO" id="GO:0003917">
    <property type="term" value="F:DNA topoisomerase type I (single strand cut, ATP-independent) activity"/>
    <property type="evidence" value="ECO:0007669"/>
    <property type="project" value="InterPro"/>
</dbReference>
<dbReference type="GO" id="GO:0006260">
    <property type="term" value="P:DNA replication"/>
    <property type="evidence" value="ECO:0007669"/>
    <property type="project" value="TreeGrafter"/>
</dbReference>
<protein>
    <recommendedName>
        <fullName evidence="2">DNA topoisomerase I DNA binding eukaryotic-type domain-containing protein</fullName>
    </recommendedName>
</protein>